<dbReference type="OrthoDB" id="1903759at2759"/>
<dbReference type="FunFam" id="1.10.510.10:FF:000058">
    <property type="entry name" value="Receptor-like protein kinase FERONIA"/>
    <property type="match status" value="1"/>
</dbReference>
<evidence type="ECO:0000256" key="7">
    <source>
        <dbReference type="ARBA" id="ARBA00022777"/>
    </source>
</evidence>
<keyword evidence="14" id="KW-0675">Receptor</keyword>
<feature type="binding site" evidence="12">
    <location>
        <position position="235"/>
    </location>
    <ligand>
        <name>ATP</name>
        <dbReference type="ChEBI" id="CHEBI:30616"/>
    </ligand>
</feature>
<keyword evidence="2" id="KW-0723">Serine/threonine-protein kinase</keyword>
<keyword evidence="6 12" id="KW-0547">Nucleotide-binding</keyword>
<keyword evidence="3" id="KW-0808">Transferase</keyword>
<evidence type="ECO:0000256" key="5">
    <source>
        <dbReference type="ARBA" id="ARBA00022729"/>
    </source>
</evidence>
<dbReference type="InterPro" id="IPR011009">
    <property type="entry name" value="Kinase-like_dom_sf"/>
</dbReference>
<dbReference type="GO" id="GO:0004674">
    <property type="term" value="F:protein serine/threonine kinase activity"/>
    <property type="evidence" value="ECO:0007669"/>
    <property type="project" value="UniProtKB-KW"/>
</dbReference>
<evidence type="ECO:0000256" key="8">
    <source>
        <dbReference type="ARBA" id="ARBA00022840"/>
    </source>
</evidence>
<evidence type="ECO:0000313" key="15">
    <source>
        <dbReference type="Proteomes" id="UP001055439"/>
    </source>
</evidence>
<evidence type="ECO:0000313" key="14">
    <source>
        <dbReference type="EMBL" id="URD77243.1"/>
    </source>
</evidence>
<accession>A0A9E7EHS2</accession>
<keyword evidence="10" id="KW-0472">Membrane</keyword>
<keyword evidence="7 14" id="KW-0418">Kinase</keyword>
<evidence type="ECO:0000256" key="1">
    <source>
        <dbReference type="ARBA" id="ARBA00004479"/>
    </source>
</evidence>
<dbReference type="FunFam" id="3.30.200.20:FF:000039">
    <property type="entry name" value="receptor-like protein kinase FERONIA"/>
    <property type="match status" value="1"/>
</dbReference>
<organism evidence="14 15">
    <name type="scientific">Musa troglodytarum</name>
    <name type="common">fe'i banana</name>
    <dbReference type="NCBI Taxonomy" id="320322"/>
    <lineage>
        <taxon>Eukaryota</taxon>
        <taxon>Viridiplantae</taxon>
        <taxon>Streptophyta</taxon>
        <taxon>Embryophyta</taxon>
        <taxon>Tracheophyta</taxon>
        <taxon>Spermatophyta</taxon>
        <taxon>Magnoliopsida</taxon>
        <taxon>Liliopsida</taxon>
        <taxon>Zingiberales</taxon>
        <taxon>Musaceae</taxon>
        <taxon>Musa</taxon>
    </lineage>
</organism>
<dbReference type="Pfam" id="PF12819">
    <property type="entry name" value="Malectin_like"/>
    <property type="match status" value="1"/>
</dbReference>
<evidence type="ECO:0000256" key="10">
    <source>
        <dbReference type="ARBA" id="ARBA00023136"/>
    </source>
</evidence>
<dbReference type="SMART" id="SM00220">
    <property type="entry name" value="S_TKc"/>
    <property type="match status" value="1"/>
</dbReference>
<dbReference type="InterPro" id="IPR017441">
    <property type="entry name" value="Protein_kinase_ATP_BS"/>
</dbReference>
<evidence type="ECO:0000256" key="6">
    <source>
        <dbReference type="ARBA" id="ARBA00022741"/>
    </source>
</evidence>
<dbReference type="GO" id="GO:0004714">
    <property type="term" value="F:transmembrane receptor protein tyrosine kinase activity"/>
    <property type="evidence" value="ECO:0007669"/>
    <property type="project" value="InterPro"/>
</dbReference>
<dbReference type="GO" id="GO:0005524">
    <property type="term" value="F:ATP binding"/>
    <property type="evidence" value="ECO:0007669"/>
    <property type="project" value="UniProtKB-UniRule"/>
</dbReference>
<protein>
    <submittedName>
        <fullName evidence="14">Receptor-like protein kinase</fullName>
    </submittedName>
</protein>
<keyword evidence="11" id="KW-0325">Glycoprotein</keyword>
<dbReference type="PANTHER" id="PTHR27003">
    <property type="entry name" value="OS07G0166700 PROTEIN"/>
    <property type="match status" value="1"/>
</dbReference>
<keyword evidence="8 12" id="KW-0067">ATP-binding</keyword>
<dbReference type="PROSITE" id="PS00107">
    <property type="entry name" value="PROTEIN_KINASE_ATP"/>
    <property type="match status" value="1"/>
</dbReference>
<keyword evidence="9" id="KW-1133">Transmembrane helix</keyword>
<dbReference type="FunFam" id="2.60.120.430:FF:000007">
    <property type="entry name" value="FERONIA receptor-like kinase"/>
    <property type="match status" value="1"/>
</dbReference>
<dbReference type="PROSITE" id="PS50011">
    <property type="entry name" value="PROTEIN_KINASE_DOM"/>
    <property type="match status" value="1"/>
</dbReference>
<evidence type="ECO:0000256" key="12">
    <source>
        <dbReference type="PROSITE-ProRule" id="PRU10141"/>
    </source>
</evidence>
<dbReference type="Gene3D" id="2.60.120.430">
    <property type="entry name" value="Galactose-binding lectin"/>
    <property type="match status" value="1"/>
</dbReference>
<evidence type="ECO:0000256" key="11">
    <source>
        <dbReference type="ARBA" id="ARBA00023180"/>
    </source>
</evidence>
<dbReference type="InterPro" id="IPR045272">
    <property type="entry name" value="ANXUR1/2-like"/>
</dbReference>
<dbReference type="PANTHER" id="PTHR27003:SF316">
    <property type="entry name" value="OS05G0280700 PROTEIN"/>
    <property type="match status" value="1"/>
</dbReference>
<gene>
    <name evidence="14" type="ORF">MUK42_05709</name>
</gene>
<dbReference type="GO" id="GO:0005886">
    <property type="term" value="C:plasma membrane"/>
    <property type="evidence" value="ECO:0007669"/>
    <property type="project" value="TreeGrafter"/>
</dbReference>
<keyword evidence="15" id="KW-1185">Reference proteome</keyword>
<proteinExistence type="predicted"/>
<dbReference type="SUPFAM" id="SSF56112">
    <property type="entry name" value="Protein kinase-like (PK-like)"/>
    <property type="match status" value="1"/>
</dbReference>
<dbReference type="AlphaFoldDB" id="A0A9E7EHS2"/>
<evidence type="ECO:0000256" key="4">
    <source>
        <dbReference type="ARBA" id="ARBA00022692"/>
    </source>
</evidence>
<dbReference type="GO" id="GO:0009506">
    <property type="term" value="C:plasmodesma"/>
    <property type="evidence" value="ECO:0007669"/>
    <property type="project" value="TreeGrafter"/>
</dbReference>
<evidence type="ECO:0000256" key="2">
    <source>
        <dbReference type="ARBA" id="ARBA00022527"/>
    </source>
</evidence>
<dbReference type="PROSITE" id="PS00108">
    <property type="entry name" value="PROTEIN_KINASE_ST"/>
    <property type="match status" value="1"/>
</dbReference>
<feature type="domain" description="Protein kinase" evidence="13">
    <location>
        <begin position="207"/>
        <end position="480"/>
    </location>
</feature>
<dbReference type="CDD" id="cd14066">
    <property type="entry name" value="STKc_IRAK"/>
    <property type="match status" value="1"/>
</dbReference>
<reference evidence="14" key="1">
    <citation type="submission" date="2022-05" db="EMBL/GenBank/DDBJ databases">
        <title>The Musa troglodytarum L. genome provides insights into the mechanism of non-climacteric behaviour and enrichment of carotenoids.</title>
        <authorList>
            <person name="Wang J."/>
        </authorList>
    </citation>
    <scope>NUCLEOTIDE SEQUENCE</scope>
    <source>
        <tissue evidence="14">Leaf</tissue>
    </source>
</reference>
<dbReference type="Pfam" id="PF07714">
    <property type="entry name" value="PK_Tyr_Ser-Thr"/>
    <property type="match status" value="1"/>
</dbReference>
<dbReference type="EMBL" id="CP097503">
    <property type="protein sequence ID" value="URD77243.1"/>
    <property type="molecule type" value="Genomic_DNA"/>
</dbReference>
<dbReference type="Gene3D" id="1.10.510.10">
    <property type="entry name" value="Transferase(Phosphotransferase) domain 1"/>
    <property type="match status" value="1"/>
</dbReference>
<dbReference type="InterPro" id="IPR008271">
    <property type="entry name" value="Ser/Thr_kinase_AS"/>
</dbReference>
<evidence type="ECO:0000256" key="3">
    <source>
        <dbReference type="ARBA" id="ARBA00022679"/>
    </source>
</evidence>
<dbReference type="InterPro" id="IPR001245">
    <property type="entry name" value="Ser-Thr/Tyr_kinase_cat_dom"/>
</dbReference>
<evidence type="ECO:0000259" key="13">
    <source>
        <dbReference type="PROSITE" id="PS50011"/>
    </source>
</evidence>
<name>A0A9E7EHS2_9LILI</name>
<dbReference type="Proteomes" id="UP001055439">
    <property type="component" value="Chromosome 10"/>
</dbReference>
<evidence type="ECO:0000256" key="9">
    <source>
        <dbReference type="ARBA" id="ARBA00022989"/>
    </source>
</evidence>
<keyword evidence="4" id="KW-0812">Transmembrane</keyword>
<keyword evidence="5" id="KW-0732">Signal</keyword>
<dbReference type="Gene3D" id="3.30.200.20">
    <property type="entry name" value="Phosphorylase Kinase, domain 1"/>
    <property type="match status" value="1"/>
</dbReference>
<sequence length="538" mass="58958">MGPDPKVNMNFNLTWIFQVDGNFTYLVRLHFCELQMKKINQRVFDIFINNQTAQAQADVIAWTSAKAVPTYKDYAAYVTDGAGDEQLWVALHPSAAAKPEYYDSVLNGLEIFKMNDSVGNLAGPNSEPSALLAEAELSTEQPSFASESSRKVHMIGGAAGGVAAASVALAICAVAYRRKKGMTGDEFGGGGAGWLPLYEIKKATKNFDESLVIGVGGFGKVYKGTVDGGTKVAIKRSNPSSEQGVNEFQTEIEMLSKLRHRHLVSLIGFCEENGEMILVYDYMAHGTLREHLYKSNKPPLPWKQRLEICIGAARGLHYLHTGAKYTIIHRDVKTTNILLDEHWVAKVSDFGLSKTGPMVNQSHVSTMVKGSFGYLDPEYFRRQQLTEKSDVYSFGVVLFEALCARAALNPSLPREQVSLADWALQCQKRGVLADIIDPQLEGRIGRECMHKFAETAEMCLLDHGVDRPSMGNVLWNLEFALQLQESFESGKPISEEVADKAAAVGNGVGLAALSEMSEDTDGQSTVAVFSQLINPVGR</sequence>
<comment type="subcellular location">
    <subcellularLocation>
        <location evidence="1">Membrane</location>
        <topology evidence="1">Single-pass type I membrane protein</topology>
    </subcellularLocation>
</comment>
<dbReference type="InterPro" id="IPR024788">
    <property type="entry name" value="Malectin-like_Carb-bd_dom"/>
</dbReference>
<dbReference type="InterPro" id="IPR000719">
    <property type="entry name" value="Prot_kinase_dom"/>
</dbReference>